<organism evidence="7 8">
    <name type="scientific">Ambrosiozyma monospora</name>
    <name type="common">Yeast</name>
    <name type="synonym">Endomycopsis monosporus</name>
    <dbReference type="NCBI Taxonomy" id="43982"/>
    <lineage>
        <taxon>Eukaryota</taxon>
        <taxon>Fungi</taxon>
        <taxon>Dikarya</taxon>
        <taxon>Ascomycota</taxon>
        <taxon>Saccharomycotina</taxon>
        <taxon>Pichiomycetes</taxon>
        <taxon>Pichiales</taxon>
        <taxon>Pichiaceae</taxon>
        <taxon>Ambrosiozyma</taxon>
    </lineage>
</organism>
<protein>
    <submittedName>
        <fullName evidence="7">Unnamed protein product</fullName>
    </submittedName>
</protein>
<accession>A0A9W6YSU8</accession>
<dbReference type="EMBL" id="BSXU01001645">
    <property type="protein sequence ID" value="GMG29568.1"/>
    <property type="molecule type" value="Genomic_DNA"/>
</dbReference>
<name>A0A9W6YSU8_AMBMO</name>
<feature type="domain" description="Vps72/YL1 C-terminal" evidence="6">
    <location>
        <begin position="78"/>
        <end position="107"/>
    </location>
</feature>
<dbReference type="PANTHER" id="PTHR31200:SF1">
    <property type="entry name" value="INO80 COMPLEX SUBUNIT C"/>
    <property type="match status" value="1"/>
</dbReference>
<dbReference type="PANTHER" id="PTHR31200">
    <property type="entry name" value="INO80 COMPLEX SUBUNIT C"/>
    <property type="match status" value="1"/>
</dbReference>
<dbReference type="OrthoDB" id="49520at2759"/>
<dbReference type="Pfam" id="PF08265">
    <property type="entry name" value="YL1_C"/>
    <property type="match status" value="1"/>
</dbReference>
<dbReference type="GO" id="GO:0031011">
    <property type="term" value="C:Ino80 complex"/>
    <property type="evidence" value="ECO:0007669"/>
    <property type="project" value="InterPro"/>
</dbReference>
<comment type="caution">
    <text evidence="7">The sequence shown here is derived from an EMBL/GenBank/DDBJ whole genome shotgun (WGS) entry which is preliminary data.</text>
</comment>
<keyword evidence="2" id="KW-0805">Transcription regulation</keyword>
<evidence type="ECO:0000313" key="8">
    <source>
        <dbReference type="Proteomes" id="UP001165063"/>
    </source>
</evidence>
<evidence type="ECO:0000256" key="5">
    <source>
        <dbReference type="SAM" id="MobiDB-lite"/>
    </source>
</evidence>
<gene>
    <name evidence="7" type="ORF">Amon01_000372300</name>
</gene>
<dbReference type="InterPro" id="IPR013272">
    <property type="entry name" value="Vps72/YL1_C"/>
</dbReference>
<feature type="compositionally biased region" description="Polar residues" evidence="5">
    <location>
        <begin position="49"/>
        <end position="63"/>
    </location>
</feature>
<keyword evidence="3" id="KW-0804">Transcription</keyword>
<evidence type="ECO:0000256" key="3">
    <source>
        <dbReference type="ARBA" id="ARBA00023163"/>
    </source>
</evidence>
<evidence type="ECO:0000313" key="7">
    <source>
        <dbReference type="EMBL" id="GMG29568.1"/>
    </source>
</evidence>
<keyword evidence="4" id="KW-0539">Nucleus</keyword>
<dbReference type="AlphaFoldDB" id="A0A9W6YSU8"/>
<keyword evidence="8" id="KW-1185">Reference proteome</keyword>
<dbReference type="SMART" id="SM00993">
    <property type="entry name" value="YL1_C"/>
    <property type="match status" value="1"/>
</dbReference>
<proteinExistence type="predicted"/>
<dbReference type="InterPro" id="IPR029525">
    <property type="entry name" value="INO80C/Ies6"/>
</dbReference>
<dbReference type="GO" id="GO:0006338">
    <property type="term" value="P:chromatin remodeling"/>
    <property type="evidence" value="ECO:0007669"/>
    <property type="project" value="InterPro"/>
</dbReference>
<evidence type="ECO:0000256" key="1">
    <source>
        <dbReference type="ARBA" id="ARBA00004123"/>
    </source>
</evidence>
<reference evidence="7" key="1">
    <citation type="submission" date="2023-04" db="EMBL/GenBank/DDBJ databases">
        <title>Ambrosiozyma monospora NBRC 1965.</title>
        <authorList>
            <person name="Ichikawa N."/>
            <person name="Sato H."/>
            <person name="Tonouchi N."/>
        </authorList>
    </citation>
    <scope>NUCLEOTIDE SEQUENCE</scope>
    <source>
        <strain evidence="7">NBRC 1965</strain>
    </source>
</reference>
<feature type="region of interest" description="Disordered" evidence="5">
    <location>
        <begin position="41"/>
        <end position="63"/>
    </location>
</feature>
<comment type="subcellular location">
    <subcellularLocation>
        <location evidence="1">Nucleus</location>
    </subcellularLocation>
</comment>
<sequence>MSAENAQYLAELTDKLAAAYTFKTGKKMQRRRYKPLKQLLNDDLKRTQQKQSESSTPLPNLVSYHTLNAPPSLKPIRTYCDITGLPTPYKSPHNQLRYYDKECYAIVKSMAPGVDQQYLALRGANVVLK</sequence>
<evidence type="ECO:0000256" key="4">
    <source>
        <dbReference type="ARBA" id="ARBA00023242"/>
    </source>
</evidence>
<dbReference type="Proteomes" id="UP001165063">
    <property type="component" value="Unassembled WGS sequence"/>
</dbReference>
<evidence type="ECO:0000256" key="2">
    <source>
        <dbReference type="ARBA" id="ARBA00023015"/>
    </source>
</evidence>
<evidence type="ECO:0000259" key="6">
    <source>
        <dbReference type="SMART" id="SM00993"/>
    </source>
</evidence>